<evidence type="ECO:0000313" key="3">
    <source>
        <dbReference type="Proteomes" id="UP000856143"/>
    </source>
</evidence>
<feature type="signal peptide" evidence="1">
    <location>
        <begin position="1"/>
        <end position="21"/>
    </location>
</feature>
<accession>A0AAN5RGS8</accession>
<evidence type="ECO:0000256" key="1">
    <source>
        <dbReference type="SAM" id="SignalP"/>
    </source>
</evidence>
<name>A0AAN5RGS8_KLEOX</name>
<dbReference type="PROSITE" id="PS51257">
    <property type="entry name" value="PROKAR_LIPOPROTEIN"/>
    <property type="match status" value="1"/>
</dbReference>
<reference evidence="2" key="2">
    <citation type="submission" date="2020-11" db="EMBL/GenBank/DDBJ databases">
        <authorList>
            <consortium name="NCBI Pathogen Detection Project"/>
        </authorList>
    </citation>
    <scope>NUCLEOTIDE SEQUENCE</scope>
    <source>
        <strain evidence="2">R404</strain>
    </source>
</reference>
<dbReference type="EMBL" id="DACSEO010000155">
    <property type="protein sequence ID" value="HAT1685171.1"/>
    <property type="molecule type" value="Genomic_DNA"/>
</dbReference>
<feature type="chain" id="PRO_5042930789" evidence="1">
    <location>
        <begin position="22"/>
        <end position="173"/>
    </location>
</feature>
<reference evidence="2" key="1">
    <citation type="journal article" date="2018" name="Genome Biol.">
        <title>SKESA: strategic k-mer extension for scrupulous assemblies.</title>
        <authorList>
            <person name="Souvorov A."/>
            <person name="Agarwala R."/>
            <person name="Lipman D.J."/>
        </authorList>
    </citation>
    <scope>NUCLEOTIDE SEQUENCE</scope>
    <source>
        <strain evidence="2">R404</strain>
    </source>
</reference>
<dbReference type="Proteomes" id="UP000856143">
    <property type="component" value="Unassembled WGS sequence"/>
</dbReference>
<protein>
    <submittedName>
        <fullName evidence="2">Uncharacterized protein</fullName>
    </submittedName>
</protein>
<sequence>MKKLMISVIFILSGVSCLAEAGSFNISQYHNTNDLIWSRAFRKHITHFFGGLTGYYFWRGSVSEQVADGLWGTPDDIVRVDKNIWMASACRTHSCSEKAAYITDGHDELFALIGYMCPSGKGRVDYKYDGCLSLFYHDRRAEKLFSPYILRWRDRFVPGAPVYRIRVRGIIRK</sequence>
<organism evidence="2 3">
    <name type="scientific">Klebsiella oxytoca</name>
    <dbReference type="NCBI Taxonomy" id="571"/>
    <lineage>
        <taxon>Bacteria</taxon>
        <taxon>Pseudomonadati</taxon>
        <taxon>Pseudomonadota</taxon>
        <taxon>Gammaproteobacteria</taxon>
        <taxon>Enterobacterales</taxon>
        <taxon>Enterobacteriaceae</taxon>
        <taxon>Klebsiella/Raoultella group</taxon>
        <taxon>Klebsiella</taxon>
    </lineage>
</organism>
<keyword evidence="1" id="KW-0732">Signal</keyword>
<comment type="caution">
    <text evidence="2">The sequence shown here is derived from an EMBL/GenBank/DDBJ whole genome shotgun (WGS) entry which is preliminary data.</text>
</comment>
<evidence type="ECO:0000313" key="2">
    <source>
        <dbReference type="EMBL" id="HAT1685171.1"/>
    </source>
</evidence>
<dbReference type="AlphaFoldDB" id="A0AAN5RGS8"/>
<proteinExistence type="predicted"/>
<gene>
    <name evidence="2" type="ORF">I8Y21_006006</name>
</gene>